<organism evidence="2 3">
    <name type="scientific">Lepeophtheirus salmonis</name>
    <name type="common">Salmon louse</name>
    <name type="synonym">Caligus salmonis</name>
    <dbReference type="NCBI Taxonomy" id="72036"/>
    <lineage>
        <taxon>Eukaryota</taxon>
        <taxon>Metazoa</taxon>
        <taxon>Ecdysozoa</taxon>
        <taxon>Arthropoda</taxon>
        <taxon>Crustacea</taxon>
        <taxon>Multicrustacea</taxon>
        <taxon>Hexanauplia</taxon>
        <taxon>Copepoda</taxon>
        <taxon>Siphonostomatoida</taxon>
        <taxon>Caligidae</taxon>
        <taxon>Lepeophtheirus</taxon>
    </lineage>
</organism>
<dbReference type="InterPro" id="IPR058698">
    <property type="entry name" value="CUB_metazoa"/>
</dbReference>
<gene>
    <name evidence="2" type="ORF">LSAA_10583</name>
</gene>
<dbReference type="OrthoDB" id="6378913at2759"/>
<evidence type="ECO:0000259" key="1">
    <source>
        <dbReference type="Pfam" id="PF26080"/>
    </source>
</evidence>
<dbReference type="Proteomes" id="UP000675881">
    <property type="component" value="Chromosome 5"/>
</dbReference>
<reference evidence="2" key="1">
    <citation type="submission" date="2021-02" db="EMBL/GenBank/DDBJ databases">
        <authorList>
            <person name="Bekaert M."/>
        </authorList>
    </citation>
    <scope>NUCLEOTIDE SEQUENCE</scope>
    <source>
        <strain evidence="2">IoA-00</strain>
    </source>
</reference>
<sequence length="408" mass="43753">MITNRLFLLGFRLIALLSFSIDVRGEERRIDDKSDFNERDEKLFPLFTVIQFANTVCAGSNGMNGTCLTANDCQSRNGSPGGTCAAGYGTCCIISLGCGGMSSSNNTYFTSSGTETGMCSVTICPCDSNVCQLRLEFESFMLAGPSTISTSAFTIIKGTGVAGIGGKSTAVSQKTLCLSDTFSITSPGGATGPTICGINTGQHMIMPMNSPSCNTLNMNLRGGPGSANWRIRAIQTECNSEVRAPDGCTKFFFGPVSHCLLTYNFDGGLHLGNQMENFCIRRERRMCSICYSTAMDMDFDLTTKIAAGTKLSGDSGQCCNYGKTNQNHKGYDCIILPGKVFMSKALQNVLKANEFCGRGKGIIGPNNSVCTNSMPFRINFRSDGFESTNNEASVNNKGFKIYAIQNPC</sequence>
<proteinExistence type="predicted"/>
<dbReference type="Pfam" id="PF26080">
    <property type="entry name" value="CUB_animal"/>
    <property type="match status" value="1"/>
</dbReference>
<name>A0A7R8CW55_LEPSM</name>
<dbReference type="AlphaFoldDB" id="A0A7R8CW55"/>
<accession>A0A7R8CW55</accession>
<evidence type="ECO:0000313" key="3">
    <source>
        <dbReference type="Proteomes" id="UP000675881"/>
    </source>
</evidence>
<protein>
    <submittedName>
        <fullName evidence="2">(salmon louse) hypothetical protein</fullName>
    </submittedName>
</protein>
<dbReference type="PANTHER" id="PTHR33236">
    <property type="entry name" value="INTRAFLAGELLAR TRANSPORT PROTEIN 122 FAMILY PROTEIN-RELATED"/>
    <property type="match status" value="1"/>
</dbReference>
<evidence type="ECO:0000313" key="2">
    <source>
        <dbReference type="EMBL" id="CAF2949387.1"/>
    </source>
</evidence>
<keyword evidence="3" id="KW-1185">Reference proteome</keyword>
<dbReference type="EMBL" id="HG994584">
    <property type="protein sequence ID" value="CAF2949387.1"/>
    <property type="molecule type" value="Genomic_DNA"/>
</dbReference>
<dbReference type="PANTHER" id="PTHR33236:SF5">
    <property type="entry name" value="CUB DOMAIN-CONTAINING PROTEIN"/>
    <property type="match status" value="1"/>
</dbReference>
<feature type="domain" description="CUB" evidence="1">
    <location>
        <begin position="245"/>
        <end position="402"/>
    </location>
</feature>